<accession>A0AAD6ZXG1</accession>
<dbReference type="PROSITE" id="PS50011">
    <property type="entry name" value="PROTEIN_KINASE_DOM"/>
    <property type="match status" value="1"/>
</dbReference>
<comment type="caution">
    <text evidence="2">The sequence shown here is derived from an EMBL/GenBank/DDBJ whole genome shotgun (WGS) entry which is preliminary data.</text>
</comment>
<dbReference type="Pfam" id="PF07714">
    <property type="entry name" value="PK_Tyr_Ser-Thr"/>
    <property type="match status" value="1"/>
</dbReference>
<sequence length="292" mass="33112">MSHSSPERYKEHILRHEFQILDHRVTLMDRRAVSIGKLNCSDVYMGSLQSLQAGSPPERVAVKMIRGQSLTDSEIKKFLKELHTWSKLRNEHILPLRGVTVELYGTLSIISPWMANGSARKYVINGSVDPGPLLDDVARGLHYLHTEIPVFHGDLKGENIIISHDGRALLADFGYSVLVWSSFSLSISEPTGGTPLWTAPEKITDYTDSTASDVYSFGMLALELFTRQDPFYPELLGPEDIVNGKRPRRPTPKVTLERLTDDWWKICELCWVDADKRPTMRHIMEFRAGHVS</sequence>
<dbReference type="GO" id="GO:0005524">
    <property type="term" value="F:ATP binding"/>
    <property type="evidence" value="ECO:0007669"/>
    <property type="project" value="InterPro"/>
</dbReference>
<dbReference type="Proteomes" id="UP001218218">
    <property type="component" value="Unassembled WGS sequence"/>
</dbReference>
<dbReference type="GO" id="GO:0004674">
    <property type="term" value="F:protein serine/threonine kinase activity"/>
    <property type="evidence" value="ECO:0007669"/>
    <property type="project" value="TreeGrafter"/>
</dbReference>
<gene>
    <name evidence="2" type="ORF">DFH08DRAFT_747697</name>
</gene>
<dbReference type="PANTHER" id="PTHR44329">
    <property type="entry name" value="SERINE/THREONINE-PROTEIN KINASE TNNI3K-RELATED"/>
    <property type="match status" value="1"/>
</dbReference>
<dbReference type="Gene3D" id="1.10.510.10">
    <property type="entry name" value="Transferase(Phosphotransferase) domain 1"/>
    <property type="match status" value="1"/>
</dbReference>
<dbReference type="InterPro" id="IPR011009">
    <property type="entry name" value="Kinase-like_dom_sf"/>
</dbReference>
<dbReference type="EMBL" id="JARIHO010000024">
    <property type="protein sequence ID" value="KAJ7343027.1"/>
    <property type="molecule type" value="Genomic_DNA"/>
</dbReference>
<name>A0AAD6ZXG1_9AGAR</name>
<keyword evidence="2" id="KW-0418">Kinase</keyword>
<evidence type="ECO:0000313" key="2">
    <source>
        <dbReference type="EMBL" id="KAJ7343027.1"/>
    </source>
</evidence>
<dbReference type="InterPro" id="IPR000719">
    <property type="entry name" value="Prot_kinase_dom"/>
</dbReference>
<dbReference type="InterPro" id="IPR001245">
    <property type="entry name" value="Ser-Thr/Tyr_kinase_cat_dom"/>
</dbReference>
<evidence type="ECO:0000313" key="3">
    <source>
        <dbReference type="Proteomes" id="UP001218218"/>
    </source>
</evidence>
<dbReference type="PROSITE" id="PS00108">
    <property type="entry name" value="PROTEIN_KINASE_ST"/>
    <property type="match status" value="1"/>
</dbReference>
<dbReference type="AlphaFoldDB" id="A0AAD6ZXG1"/>
<keyword evidence="2" id="KW-0808">Transferase</keyword>
<evidence type="ECO:0000259" key="1">
    <source>
        <dbReference type="PROSITE" id="PS50011"/>
    </source>
</evidence>
<keyword evidence="3" id="KW-1185">Reference proteome</keyword>
<dbReference type="InterPro" id="IPR051681">
    <property type="entry name" value="Ser/Thr_Kinases-Pseudokinases"/>
</dbReference>
<feature type="domain" description="Protein kinase" evidence="1">
    <location>
        <begin position="29"/>
        <end position="292"/>
    </location>
</feature>
<dbReference type="SMART" id="SM00220">
    <property type="entry name" value="S_TKc"/>
    <property type="match status" value="1"/>
</dbReference>
<reference evidence="2" key="1">
    <citation type="submission" date="2023-03" db="EMBL/GenBank/DDBJ databases">
        <title>Massive genome expansion in bonnet fungi (Mycena s.s.) driven by repeated elements and novel gene families across ecological guilds.</title>
        <authorList>
            <consortium name="Lawrence Berkeley National Laboratory"/>
            <person name="Harder C.B."/>
            <person name="Miyauchi S."/>
            <person name="Viragh M."/>
            <person name="Kuo A."/>
            <person name="Thoen E."/>
            <person name="Andreopoulos B."/>
            <person name="Lu D."/>
            <person name="Skrede I."/>
            <person name="Drula E."/>
            <person name="Henrissat B."/>
            <person name="Morin E."/>
            <person name="Kohler A."/>
            <person name="Barry K."/>
            <person name="LaButti K."/>
            <person name="Morin E."/>
            <person name="Salamov A."/>
            <person name="Lipzen A."/>
            <person name="Mereny Z."/>
            <person name="Hegedus B."/>
            <person name="Baldrian P."/>
            <person name="Stursova M."/>
            <person name="Weitz H."/>
            <person name="Taylor A."/>
            <person name="Grigoriev I.V."/>
            <person name="Nagy L.G."/>
            <person name="Martin F."/>
            <person name="Kauserud H."/>
        </authorList>
    </citation>
    <scope>NUCLEOTIDE SEQUENCE</scope>
    <source>
        <strain evidence="2">CBHHK002</strain>
    </source>
</reference>
<proteinExistence type="predicted"/>
<protein>
    <submittedName>
        <fullName evidence="2">Kinase-like domain-containing protein</fullName>
    </submittedName>
</protein>
<dbReference type="InterPro" id="IPR008271">
    <property type="entry name" value="Ser/Thr_kinase_AS"/>
</dbReference>
<dbReference type="SUPFAM" id="SSF56112">
    <property type="entry name" value="Protein kinase-like (PK-like)"/>
    <property type="match status" value="1"/>
</dbReference>
<organism evidence="2 3">
    <name type="scientific">Mycena albidolilacea</name>
    <dbReference type="NCBI Taxonomy" id="1033008"/>
    <lineage>
        <taxon>Eukaryota</taxon>
        <taxon>Fungi</taxon>
        <taxon>Dikarya</taxon>
        <taxon>Basidiomycota</taxon>
        <taxon>Agaricomycotina</taxon>
        <taxon>Agaricomycetes</taxon>
        <taxon>Agaricomycetidae</taxon>
        <taxon>Agaricales</taxon>
        <taxon>Marasmiineae</taxon>
        <taxon>Mycenaceae</taxon>
        <taxon>Mycena</taxon>
    </lineage>
</organism>
<dbReference type="PANTHER" id="PTHR44329:SF214">
    <property type="entry name" value="PROTEIN KINASE DOMAIN-CONTAINING PROTEIN"/>
    <property type="match status" value="1"/>
</dbReference>